<keyword evidence="6" id="KW-0829">Tyrosine-protein kinase</keyword>
<dbReference type="SUPFAM" id="SSF56112">
    <property type="entry name" value="Protein kinase-like (PK-like)"/>
    <property type="match status" value="1"/>
</dbReference>
<evidence type="ECO:0000313" key="13">
    <source>
        <dbReference type="Proteomes" id="UP000886998"/>
    </source>
</evidence>
<dbReference type="Gene3D" id="1.10.510.10">
    <property type="entry name" value="Transferase(Phosphotransferase) domain 1"/>
    <property type="match status" value="1"/>
</dbReference>
<evidence type="ECO:0000256" key="3">
    <source>
        <dbReference type="ARBA" id="ARBA00022741"/>
    </source>
</evidence>
<dbReference type="GO" id="GO:0045664">
    <property type="term" value="P:regulation of neuron differentiation"/>
    <property type="evidence" value="ECO:0007669"/>
    <property type="project" value="TreeGrafter"/>
</dbReference>
<dbReference type="GO" id="GO:0004714">
    <property type="term" value="F:transmembrane receptor protein tyrosine kinase activity"/>
    <property type="evidence" value="ECO:0007669"/>
    <property type="project" value="UniProtKB-EC"/>
</dbReference>
<dbReference type="EMBL" id="BMAV01003481">
    <property type="protein sequence ID" value="GFY43093.1"/>
    <property type="molecule type" value="Genomic_DNA"/>
</dbReference>
<dbReference type="OrthoDB" id="73209at2759"/>
<feature type="region of interest" description="Disordered" evidence="10">
    <location>
        <begin position="52"/>
        <end position="106"/>
    </location>
</feature>
<dbReference type="PRINTS" id="PR00109">
    <property type="entry name" value="TYRKINASE"/>
</dbReference>
<dbReference type="GO" id="GO:0005524">
    <property type="term" value="F:ATP binding"/>
    <property type="evidence" value="ECO:0007669"/>
    <property type="project" value="UniProtKB-UniRule"/>
</dbReference>
<keyword evidence="2" id="KW-0808">Transferase</keyword>
<dbReference type="GO" id="GO:0005886">
    <property type="term" value="C:plasma membrane"/>
    <property type="evidence" value="ECO:0007669"/>
    <property type="project" value="TreeGrafter"/>
</dbReference>
<dbReference type="SMART" id="SM00219">
    <property type="entry name" value="TyrKc"/>
    <property type="match status" value="1"/>
</dbReference>
<dbReference type="PROSITE" id="PS00107">
    <property type="entry name" value="PROTEIN_KINASE_ATP"/>
    <property type="match status" value="1"/>
</dbReference>
<proteinExistence type="inferred from homology"/>
<dbReference type="InterPro" id="IPR001245">
    <property type="entry name" value="Ser-Thr/Tyr_kinase_cat_dom"/>
</dbReference>
<evidence type="ECO:0000256" key="4">
    <source>
        <dbReference type="ARBA" id="ARBA00022777"/>
    </source>
</evidence>
<organism evidence="12 13">
    <name type="scientific">Trichonephila inaurata madagascariensis</name>
    <dbReference type="NCBI Taxonomy" id="2747483"/>
    <lineage>
        <taxon>Eukaryota</taxon>
        <taxon>Metazoa</taxon>
        <taxon>Ecdysozoa</taxon>
        <taxon>Arthropoda</taxon>
        <taxon>Chelicerata</taxon>
        <taxon>Arachnida</taxon>
        <taxon>Araneae</taxon>
        <taxon>Araneomorphae</taxon>
        <taxon>Entelegynae</taxon>
        <taxon>Araneoidea</taxon>
        <taxon>Nephilidae</taxon>
        <taxon>Trichonephila</taxon>
        <taxon>Trichonephila inaurata</taxon>
    </lineage>
</organism>
<dbReference type="InterPro" id="IPR017441">
    <property type="entry name" value="Protein_kinase_ATP_BS"/>
</dbReference>
<name>A0A8X6WXC9_9ARAC</name>
<keyword evidence="3 8" id="KW-0547">Nucleotide-binding</keyword>
<feature type="domain" description="Protein kinase" evidence="11">
    <location>
        <begin position="145"/>
        <end position="393"/>
    </location>
</feature>
<dbReference type="FunFam" id="1.10.510.10:FF:000113">
    <property type="entry name" value="Tyrosine-protein kinase receptor"/>
    <property type="match status" value="1"/>
</dbReference>
<comment type="catalytic activity">
    <reaction evidence="7 9">
        <text>L-tyrosyl-[protein] + ATP = O-phospho-L-tyrosyl-[protein] + ADP + H(+)</text>
        <dbReference type="Rhea" id="RHEA:10596"/>
        <dbReference type="Rhea" id="RHEA-COMP:10136"/>
        <dbReference type="Rhea" id="RHEA-COMP:20101"/>
        <dbReference type="ChEBI" id="CHEBI:15378"/>
        <dbReference type="ChEBI" id="CHEBI:30616"/>
        <dbReference type="ChEBI" id="CHEBI:46858"/>
        <dbReference type="ChEBI" id="CHEBI:61978"/>
        <dbReference type="ChEBI" id="CHEBI:456216"/>
        <dbReference type="EC" id="2.7.10.1"/>
    </reaction>
</comment>
<feature type="region of interest" description="Disordered" evidence="10">
    <location>
        <begin position="576"/>
        <end position="596"/>
    </location>
</feature>
<dbReference type="GO" id="GO:0043235">
    <property type="term" value="C:receptor complex"/>
    <property type="evidence" value="ECO:0007669"/>
    <property type="project" value="TreeGrafter"/>
</dbReference>
<dbReference type="GO" id="GO:0007169">
    <property type="term" value="P:cell surface receptor protein tyrosine kinase signaling pathway"/>
    <property type="evidence" value="ECO:0007669"/>
    <property type="project" value="InterPro"/>
</dbReference>
<feature type="region of interest" description="Disordered" evidence="10">
    <location>
        <begin position="477"/>
        <end position="559"/>
    </location>
</feature>
<dbReference type="InterPro" id="IPR011009">
    <property type="entry name" value="Kinase-like_dom_sf"/>
</dbReference>
<protein>
    <recommendedName>
        <fullName evidence="9">Tyrosine-protein kinase receptor</fullName>
        <ecNumber evidence="9">2.7.10.1</ecNumber>
    </recommendedName>
</protein>
<dbReference type="InterPro" id="IPR050122">
    <property type="entry name" value="RTK"/>
</dbReference>
<dbReference type="InterPro" id="IPR020635">
    <property type="entry name" value="Tyr_kinase_cat_dom"/>
</dbReference>
<accession>A0A8X6WXC9</accession>
<evidence type="ECO:0000256" key="5">
    <source>
        <dbReference type="ARBA" id="ARBA00022840"/>
    </source>
</evidence>
<keyword evidence="9" id="KW-0812">Transmembrane</keyword>
<dbReference type="AlphaFoldDB" id="A0A8X6WXC9"/>
<dbReference type="InterPro" id="IPR008266">
    <property type="entry name" value="Tyr_kinase_AS"/>
</dbReference>
<dbReference type="Pfam" id="PF07714">
    <property type="entry name" value="PK_Tyr_Ser-Thr"/>
    <property type="match status" value="1"/>
</dbReference>
<dbReference type="PROSITE" id="PS00109">
    <property type="entry name" value="PROTEIN_KINASE_TYR"/>
    <property type="match status" value="1"/>
</dbReference>
<dbReference type="InterPro" id="IPR000719">
    <property type="entry name" value="Prot_kinase_dom"/>
</dbReference>
<keyword evidence="9" id="KW-0472">Membrane</keyword>
<feature type="compositionally biased region" description="Polar residues" evidence="10">
    <location>
        <begin position="478"/>
        <end position="515"/>
    </location>
</feature>
<feature type="compositionally biased region" description="Polar residues" evidence="10">
    <location>
        <begin position="94"/>
        <end position="104"/>
    </location>
</feature>
<dbReference type="Gene3D" id="3.30.200.20">
    <property type="entry name" value="Phosphorylase Kinase, domain 1"/>
    <property type="match status" value="1"/>
</dbReference>
<keyword evidence="9 12" id="KW-0675">Receptor</keyword>
<dbReference type="Proteomes" id="UP000886998">
    <property type="component" value="Unassembled WGS sequence"/>
</dbReference>
<feature type="compositionally biased region" description="Polar residues" evidence="10">
    <location>
        <begin position="578"/>
        <end position="596"/>
    </location>
</feature>
<comment type="similarity">
    <text evidence="9">Belongs to the protein kinase superfamily. Tyr protein kinase family. Insulin receptor subfamily.</text>
</comment>
<dbReference type="PANTHER" id="PTHR24416:SF604">
    <property type="entry name" value="RECEPTOR PROTEIN-TYROSINE KINASE"/>
    <property type="match status" value="1"/>
</dbReference>
<evidence type="ECO:0000313" key="12">
    <source>
        <dbReference type="EMBL" id="GFY43093.1"/>
    </source>
</evidence>
<evidence type="ECO:0000256" key="9">
    <source>
        <dbReference type="RuleBase" id="RU000312"/>
    </source>
</evidence>
<evidence type="ECO:0000256" key="7">
    <source>
        <dbReference type="ARBA" id="ARBA00051243"/>
    </source>
</evidence>
<evidence type="ECO:0000256" key="10">
    <source>
        <dbReference type="SAM" id="MobiDB-lite"/>
    </source>
</evidence>
<gene>
    <name evidence="12" type="primary">Alk</name>
    <name evidence="12" type="ORF">TNIN_8191</name>
</gene>
<dbReference type="PANTHER" id="PTHR24416">
    <property type="entry name" value="TYROSINE-PROTEIN KINASE RECEPTOR"/>
    <property type="match status" value="1"/>
</dbReference>
<feature type="compositionally biased region" description="Basic and acidic residues" evidence="10">
    <location>
        <begin position="66"/>
        <end position="76"/>
    </location>
</feature>
<feature type="binding site" evidence="8">
    <location>
        <position position="176"/>
    </location>
    <ligand>
        <name>ATP</name>
        <dbReference type="ChEBI" id="CHEBI:30616"/>
    </ligand>
</feature>
<dbReference type="InterPro" id="IPR002011">
    <property type="entry name" value="Tyr_kinase_rcpt_2_CS"/>
</dbReference>
<reference evidence="12" key="1">
    <citation type="submission" date="2020-08" db="EMBL/GenBank/DDBJ databases">
        <title>Multicomponent nature underlies the extraordinary mechanical properties of spider dragline silk.</title>
        <authorList>
            <person name="Kono N."/>
            <person name="Nakamura H."/>
            <person name="Mori M."/>
            <person name="Yoshida Y."/>
            <person name="Ohtoshi R."/>
            <person name="Malay A.D."/>
            <person name="Moran D.A.P."/>
            <person name="Tomita M."/>
            <person name="Numata K."/>
            <person name="Arakawa K."/>
        </authorList>
    </citation>
    <scope>NUCLEOTIDE SEQUENCE</scope>
</reference>
<comment type="subcellular location">
    <subcellularLocation>
        <location evidence="1">Membrane</location>
        <topology evidence="1">Single-pass membrane protein</topology>
    </subcellularLocation>
</comment>
<sequence>MNKLRSADLVFSIKPGVVAVISGDASEVENPFYNGQGGTSYLVPGTIRALIEPGSNPGDGTPWSKRVTENVGDHNSKHSSSPAKYRKMQRSRDVSNQPLNSPDEQLSRLRSGVAGGMVSENNPNYEFGGNTFSERDLKTIPRENITLLHALGQGAFGEVYQGTLKVGDEDMPVAVKQIQPPEHRQLHWCLLRKNASIHRARALTRRRSENVPQGMQTEAAPLTVTDLLKLATDVAKGCQYLEENHFIHRDIAARNCLLTTKDADRVVKIADFGMARDIYRADYYRKGGKAMLPVKWMPPEAFLDGIFTSKTDVWSYGVLLWEVISLGYMPYPGRGNQEVMQIVTSGGRLEPPTNCPAPVYHIMMQCWHPHPDERPNFATIIERLGYCMQDPDVINAALPVFQRAPSMERDTTVMRPMEEDAANCLQVQRPDPGLLLSPGSEDYLIPTPHSSYSLNTEIMSSPSRNSNDQFLEMEVRGSSPSTRPTVSETNFMTPDTPTEPQWTNSNEGAKNSNRTPMKRMGAYTEVPTEDTDGGIVNDKRKKPQPNGMVASGITNKQMNRTSSIKSLDDLPMAPSIVENDNQQKNPSSSTTHKSNLSLDPSALVQQISGDNCPPARYISVAGDVDVNCNTGNSNSSLSSRTGYANQNRLSGPFDGYSGVNPVA</sequence>
<dbReference type="PROSITE" id="PS00239">
    <property type="entry name" value="RECEPTOR_TYR_KIN_II"/>
    <property type="match status" value="1"/>
</dbReference>
<evidence type="ECO:0000256" key="6">
    <source>
        <dbReference type="ARBA" id="ARBA00023137"/>
    </source>
</evidence>
<keyword evidence="4 12" id="KW-0418">Kinase</keyword>
<keyword evidence="5 8" id="KW-0067">ATP-binding</keyword>
<evidence type="ECO:0000256" key="2">
    <source>
        <dbReference type="ARBA" id="ARBA00022679"/>
    </source>
</evidence>
<comment type="caution">
    <text evidence="12">The sequence shown here is derived from an EMBL/GenBank/DDBJ whole genome shotgun (WGS) entry which is preliminary data.</text>
</comment>
<dbReference type="PROSITE" id="PS50011">
    <property type="entry name" value="PROTEIN_KINASE_DOM"/>
    <property type="match status" value="1"/>
</dbReference>
<evidence type="ECO:0000259" key="11">
    <source>
        <dbReference type="PROSITE" id="PS50011"/>
    </source>
</evidence>
<evidence type="ECO:0000256" key="1">
    <source>
        <dbReference type="ARBA" id="ARBA00004167"/>
    </source>
</evidence>
<evidence type="ECO:0000256" key="8">
    <source>
        <dbReference type="PROSITE-ProRule" id="PRU10141"/>
    </source>
</evidence>
<keyword evidence="9" id="KW-0597">Phosphoprotein</keyword>
<keyword evidence="13" id="KW-1185">Reference proteome</keyword>
<dbReference type="EC" id="2.7.10.1" evidence="9"/>